<dbReference type="PANTHER" id="PTHR22762:SF133">
    <property type="entry name" value="P-TYPE DOMAIN-CONTAINING PROTEIN"/>
    <property type="match status" value="1"/>
</dbReference>
<dbReference type="Gene3D" id="2.60.40.1180">
    <property type="entry name" value="Golgi alpha-mannosidase II"/>
    <property type="match status" value="2"/>
</dbReference>
<feature type="domain" description="Glycoside hydrolase family 31 TIM barrel" evidence="9">
    <location>
        <begin position="380"/>
        <end position="807"/>
    </location>
</feature>
<dbReference type="EMBL" id="RIBY02000458">
    <property type="protein sequence ID" value="KAH9842135.1"/>
    <property type="molecule type" value="Genomic_DNA"/>
</dbReference>
<evidence type="ECO:0000256" key="3">
    <source>
        <dbReference type="ARBA" id="ARBA00012741"/>
    </source>
</evidence>
<organism evidence="11 12">
    <name type="scientific">Teratosphaeria destructans</name>
    <dbReference type="NCBI Taxonomy" id="418781"/>
    <lineage>
        <taxon>Eukaryota</taxon>
        <taxon>Fungi</taxon>
        <taxon>Dikarya</taxon>
        <taxon>Ascomycota</taxon>
        <taxon>Pezizomycotina</taxon>
        <taxon>Dothideomycetes</taxon>
        <taxon>Dothideomycetidae</taxon>
        <taxon>Mycosphaerellales</taxon>
        <taxon>Teratosphaeriaceae</taxon>
        <taxon>Teratosphaeria</taxon>
    </lineage>
</organism>
<dbReference type="PROSITE" id="PS00707">
    <property type="entry name" value="GLYCOSYL_HYDROL_F31_2"/>
    <property type="match status" value="1"/>
</dbReference>
<evidence type="ECO:0000256" key="5">
    <source>
        <dbReference type="ARBA" id="ARBA00022801"/>
    </source>
</evidence>
<evidence type="ECO:0000256" key="8">
    <source>
        <dbReference type="RuleBase" id="RU361185"/>
    </source>
</evidence>
<comment type="caution">
    <text evidence="11">The sequence shown here is derived from an EMBL/GenBank/DDBJ whole genome shotgun (WGS) entry which is preliminary data.</text>
</comment>
<evidence type="ECO:0000256" key="7">
    <source>
        <dbReference type="ARBA" id="ARBA00023295"/>
    </source>
</evidence>
<feature type="domain" description="Glycosyl hydrolase family 31 C-terminal" evidence="10">
    <location>
        <begin position="815"/>
        <end position="907"/>
    </location>
</feature>
<comment type="catalytic activity">
    <reaction evidence="1">
        <text>Hydrolysis of terminal, non-reducing (1-&gt;4)-linked alpha-D-glucose residues with release of alpha-D-glucose.</text>
        <dbReference type="EC" id="3.2.1.20"/>
    </reaction>
</comment>
<dbReference type="PANTHER" id="PTHR22762">
    <property type="entry name" value="ALPHA-GLUCOSIDASE"/>
    <property type="match status" value="1"/>
</dbReference>
<dbReference type="Pfam" id="PF21365">
    <property type="entry name" value="Glyco_hydro_31_3rd"/>
    <property type="match status" value="1"/>
</dbReference>
<comment type="similarity">
    <text evidence="2 8">Belongs to the glycosyl hydrolase 31 family.</text>
</comment>
<keyword evidence="5 8" id="KW-0378">Hydrolase</keyword>
<dbReference type="CDD" id="cd06602">
    <property type="entry name" value="GH31_MGAM_SI_GAA"/>
    <property type="match status" value="1"/>
</dbReference>
<dbReference type="Gene3D" id="2.60.40.1760">
    <property type="entry name" value="glycosyl hydrolase (family 31)"/>
    <property type="match status" value="1"/>
</dbReference>
<dbReference type="GO" id="GO:0005975">
    <property type="term" value="P:carbohydrate metabolic process"/>
    <property type="evidence" value="ECO:0007669"/>
    <property type="project" value="InterPro"/>
</dbReference>
<dbReference type="GO" id="GO:0004558">
    <property type="term" value="F:alpha-1,4-glucosidase activity"/>
    <property type="evidence" value="ECO:0007669"/>
    <property type="project" value="UniProtKB-EC"/>
</dbReference>
<dbReference type="EC" id="3.2.1.20" evidence="3"/>
<dbReference type="InterPro" id="IPR017853">
    <property type="entry name" value="GH"/>
</dbReference>
<evidence type="ECO:0000313" key="11">
    <source>
        <dbReference type="EMBL" id="KAH9842135.1"/>
    </source>
</evidence>
<dbReference type="Pfam" id="PF01055">
    <property type="entry name" value="Glyco_hydro_31_2nd"/>
    <property type="match status" value="1"/>
</dbReference>
<evidence type="ECO:0000313" key="12">
    <source>
        <dbReference type="Proteomes" id="UP001138500"/>
    </source>
</evidence>
<dbReference type="AlphaFoldDB" id="A0A9W7W5G5"/>
<dbReference type="InterPro" id="IPR000322">
    <property type="entry name" value="Glyco_hydro_31_TIM"/>
</dbReference>
<keyword evidence="6" id="KW-0325">Glycoprotein</keyword>
<proteinExistence type="inferred from homology"/>
<name>A0A9W7W5G5_9PEZI</name>
<dbReference type="InterPro" id="IPR048395">
    <property type="entry name" value="Glyco_hydro_31_C"/>
</dbReference>
<keyword evidence="12" id="KW-1185">Reference proteome</keyword>
<keyword evidence="7 8" id="KW-0326">Glycosidase</keyword>
<protein>
    <recommendedName>
        <fullName evidence="3">alpha-glucosidase</fullName>
        <ecNumber evidence="3">3.2.1.20</ecNumber>
    </recommendedName>
</protein>
<dbReference type="SUPFAM" id="SSF51011">
    <property type="entry name" value="Glycosyl hydrolase domain"/>
    <property type="match status" value="1"/>
</dbReference>
<dbReference type="CDD" id="cd14752">
    <property type="entry name" value="GH31_N"/>
    <property type="match status" value="1"/>
</dbReference>
<dbReference type="SUPFAM" id="SSF74650">
    <property type="entry name" value="Galactose mutarotase-like"/>
    <property type="match status" value="1"/>
</dbReference>
<evidence type="ECO:0000256" key="1">
    <source>
        <dbReference type="ARBA" id="ARBA00001657"/>
    </source>
</evidence>
<dbReference type="GO" id="GO:0030246">
    <property type="term" value="F:carbohydrate binding"/>
    <property type="evidence" value="ECO:0007669"/>
    <property type="project" value="InterPro"/>
</dbReference>
<dbReference type="InterPro" id="IPR013780">
    <property type="entry name" value="Glyco_hydro_b"/>
</dbReference>
<accession>A0A9W7W5G5</accession>
<dbReference type="InterPro" id="IPR030459">
    <property type="entry name" value="Glyco_hydro_31_CS"/>
</dbReference>
<dbReference type="SUPFAM" id="SSF51445">
    <property type="entry name" value="(Trans)glycosidases"/>
    <property type="match status" value="1"/>
</dbReference>
<evidence type="ECO:0000259" key="9">
    <source>
        <dbReference type="Pfam" id="PF01055"/>
    </source>
</evidence>
<dbReference type="PROSITE" id="PS00129">
    <property type="entry name" value="GLYCOSYL_HYDROL_F31_1"/>
    <property type="match status" value="1"/>
</dbReference>
<sequence length="1037" mass="112673">MAQLPQVPLVVSAAELLETCKDLIHSMARFNWTQALLTTGSLVSAQTSTTASAADALSSISVTTTGTPSYNTATVNGTVSSYSVQFTVPASADVGANVLPNIKDPNATDAQTVCPGYKASDIRHTEFGLTATLNLAGPACNVYGTDIETLSVEIDVQSDDRLHIAVQASDLDASNASQYILSEELVPLPLRAGVGAETQDIDLQVVWSNEPTFSVTVIRKSTGDVVFDTRGSVLVYENQFIEFVTRLPEGYNLYGMGERIHDLRLGNNFTATFYAADIGDTIDSNIYGNHPVYLDTRYFEVNESSGERTLVTTQNVSATGNYEGYTHGVYLRNAHGLEALLNPTNLTWRALGGTIDLYFFDGPDAVSATKQYQAGAIGLPAMQMYSTFGFHQCRWGYKNWTEVADVVDNYRASDIPLEYIWTDIDYMKQYRDFENDPNTFPYPVGQAFLELLHANGQHYVPIVDSAIYIPNPANASDNYTTYTTGHEMDVFLKNPDGSEYIGEVWPGYTVFPDWHQANAVPWWTAELLGHHKNIPWDGIWIDMSEVSSFCIGSCGSGNLSLNPVHPGFYLPGEPGDLVLTYPEGFNLTNATEAASASSANAAQSSYNAALTPGATTTTPYLTSSVTPGVRNVTHPPYVINNGNGDLAVHAVSPNATHGDGQEEYDVHNLFGHQILNATYQALLEVFPGRRPFIIGRSTFASSGRWAGHWGGDNTSLFAYMYFSISQALNFALFGIPMFGVDTCGFNGNSDEELCNRWMQLSAFFPFYRNHNVLSADSQEAYVWESVAVATKTAMQIRYSLLPYMYTLFYYAHTTGSTVMRALAWEFPNDPTLAAVDNQFLLGPSILVTPALGQGMTEVQGVFPGVAQGEVWYDWYTQEAVSAQAGENVTIPAPLGHIPVFIRGGSILPQQEALYTTAACRDSPWSLIAALSADGSATGEIYLDDGESITPNATMLVDLTAGNGTLYASVRGLYRDGHALANVTVLGVESRPAVVMLNDMTIDSGVSYNDTSKVLSVKGLQNVTGAGAWANGWTLRWA</sequence>
<dbReference type="FunFam" id="3.20.20.80:FF:000138">
    <property type="entry name" value="Putative alpha-glucosidase AgdA"/>
    <property type="match status" value="1"/>
</dbReference>
<dbReference type="InterPro" id="IPR011013">
    <property type="entry name" value="Gal_mutarotase_sf_dom"/>
</dbReference>
<reference evidence="11 12" key="1">
    <citation type="journal article" date="2018" name="IMA Fungus">
        <title>IMA Genome-F 10: Nine draft genome sequences of Claviceps purpurea s.lat., including C. arundinis, C. humidiphila, and C. cf. spartinae, pseudomolecules for the pitch canker pathogen Fusarium circinatum, draft genome of Davidsoniella eucalypti, Grosmannia galeiformis, Quambalaria eucalypti, and Teratosphaeria destructans.</title>
        <authorList>
            <person name="Wingfield B.D."/>
            <person name="Liu M."/>
            <person name="Nguyen H.D."/>
            <person name="Lane F.A."/>
            <person name="Morgan S.W."/>
            <person name="De Vos L."/>
            <person name="Wilken P.M."/>
            <person name="Duong T.A."/>
            <person name="Aylward J."/>
            <person name="Coetzee M.P."/>
            <person name="Dadej K."/>
            <person name="De Beer Z.W."/>
            <person name="Findlay W."/>
            <person name="Havenga M."/>
            <person name="Kolarik M."/>
            <person name="Menzies J.G."/>
            <person name="Naidoo K."/>
            <person name="Pochopski O."/>
            <person name="Shoukouhi P."/>
            <person name="Santana Q.C."/>
            <person name="Seifert K.A."/>
            <person name="Soal N."/>
            <person name="Steenkamp E.T."/>
            <person name="Tatham C.T."/>
            <person name="van der Nest M.A."/>
            <person name="Wingfield M.J."/>
        </authorList>
    </citation>
    <scope>NUCLEOTIDE SEQUENCE [LARGE SCALE GENOMIC DNA]</scope>
    <source>
        <strain evidence="11">CMW44962</strain>
    </source>
</reference>
<gene>
    <name evidence="11" type="ORF">Tdes44962_MAKER07687</name>
</gene>
<dbReference type="InterPro" id="IPR030458">
    <property type="entry name" value="Glyco_hydro_31_AS"/>
</dbReference>
<dbReference type="OrthoDB" id="5839090at2759"/>
<evidence type="ECO:0000259" key="10">
    <source>
        <dbReference type="Pfam" id="PF21365"/>
    </source>
</evidence>
<dbReference type="Gene3D" id="3.20.20.80">
    <property type="entry name" value="Glycosidases"/>
    <property type="match status" value="2"/>
</dbReference>
<dbReference type="Proteomes" id="UP001138500">
    <property type="component" value="Unassembled WGS sequence"/>
</dbReference>
<reference evidence="11 12" key="2">
    <citation type="journal article" date="2021" name="Curr. Genet.">
        <title>Genetic response to nitrogen starvation in the aggressive Eucalyptus foliar pathogen Teratosphaeria destructans.</title>
        <authorList>
            <person name="Havenga M."/>
            <person name="Wingfield B.D."/>
            <person name="Wingfield M.J."/>
            <person name="Dreyer L.L."/>
            <person name="Roets F."/>
            <person name="Aylward J."/>
        </authorList>
    </citation>
    <scope>NUCLEOTIDE SEQUENCE [LARGE SCALE GENOMIC DNA]</scope>
    <source>
        <strain evidence="11">CMW44962</strain>
    </source>
</reference>
<evidence type="ECO:0000256" key="6">
    <source>
        <dbReference type="ARBA" id="ARBA00023180"/>
    </source>
</evidence>
<evidence type="ECO:0000256" key="4">
    <source>
        <dbReference type="ARBA" id="ARBA00022729"/>
    </source>
</evidence>
<keyword evidence="4" id="KW-0732">Signal</keyword>
<evidence type="ECO:0000256" key="2">
    <source>
        <dbReference type="ARBA" id="ARBA00007806"/>
    </source>
</evidence>
<dbReference type="FunFam" id="2.60.40.1180:FF:000001">
    <property type="entry name" value="Maltase-glucoamylase, intestinal"/>
    <property type="match status" value="1"/>
</dbReference>